<sequence>MKKRKRRLMKVDQRMVLPLSDEFVAALALKEGAIVEIDEERLAQAIRELSKEDILHGVLQRALVE</sequence>
<evidence type="ECO:0000313" key="2">
    <source>
        <dbReference type="Proteomes" id="UP001256711"/>
    </source>
</evidence>
<dbReference type="EMBL" id="JARQBJ010000006">
    <property type="protein sequence ID" value="MDT2811293.1"/>
    <property type="molecule type" value="Genomic_DNA"/>
</dbReference>
<protein>
    <recommendedName>
        <fullName evidence="3">AbrB/MazE/SpoVT family DNA-binding domain-containing protein</fullName>
    </recommendedName>
</protein>
<comment type="caution">
    <text evidence="1">The sequence shown here is derived from an EMBL/GenBank/DDBJ whole genome shotgun (WGS) entry which is preliminary data.</text>
</comment>
<reference evidence="1" key="1">
    <citation type="submission" date="2023-03" db="EMBL/GenBank/DDBJ databases">
        <authorList>
            <person name="Shen W."/>
            <person name="Cai J."/>
        </authorList>
    </citation>
    <scope>NUCLEOTIDE SEQUENCE</scope>
    <source>
        <strain evidence="1">B226-2</strain>
    </source>
</reference>
<evidence type="ECO:0008006" key="3">
    <source>
        <dbReference type="Google" id="ProtNLM"/>
    </source>
</evidence>
<dbReference type="Proteomes" id="UP001256711">
    <property type="component" value="Unassembled WGS sequence"/>
</dbReference>
<evidence type="ECO:0000313" key="1">
    <source>
        <dbReference type="EMBL" id="MDT2811293.1"/>
    </source>
</evidence>
<proteinExistence type="predicted"/>
<organism evidence="1 2">
    <name type="scientific">Enterococcus asini</name>
    <dbReference type="NCBI Taxonomy" id="57732"/>
    <lineage>
        <taxon>Bacteria</taxon>
        <taxon>Bacillati</taxon>
        <taxon>Bacillota</taxon>
        <taxon>Bacilli</taxon>
        <taxon>Lactobacillales</taxon>
        <taxon>Enterococcaceae</taxon>
        <taxon>Enterococcus</taxon>
    </lineage>
</organism>
<gene>
    <name evidence="1" type="ORF">P7H43_12455</name>
</gene>
<dbReference type="RefSeq" id="WP_311835788.1">
    <property type="nucleotide sequence ID" value="NZ_JARQAS010000011.1"/>
</dbReference>
<accession>A0AAW8TYH0</accession>
<name>A0AAW8TYH0_9ENTE</name>
<dbReference type="AlphaFoldDB" id="A0AAW8TYH0"/>